<dbReference type="PROSITE" id="PS50157">
    <property type="entry name" value="ZINC_FINGER_C2H2_2"/>
    <property type="match status" value="1"/>
</dbReference>
<dbReference type="InterPro" id="IPR036236">
    <property type="entry name" value="Znf_C2H2_sf"/>
</dbReference>
<dbReference type="Gene3D" id="3.30.160.60">
    <property type="entry name" value="Classic Zinc Finger"/>
    <property type="match status" value="1"/>
</dbReference>
<feature type="region of interest" description="Disordered" evidence="2">
    <location>
        <begin position="406"/>
        <end position="460"/>
    </location>
</feature>
<organism evidence="4 5">
    <name type="scientific">Hymenochirus boettgeri</name>
    <name type="common">Congo dwarf clawed frog</name>
    <dbReference type="NCBI Taxonomy" id="247094"/>
    <lineage>
        <taxon>Eukaryota</taxon>
        <taxon>Metazoa</taxon>
        <taxon>Chordata</taxon>
        <taxon>Craniata</taxon>
        <taxon>Vertebrata</taxon>
        <taxon>Euteleostomi</taxon>
        <taxon>Amphibia</taxon>
        <taxon>Batrachia</taxon>
        <taxon>Anura</taxon>
        <taxon>Pipoidea</taxon>
        <taxon>Pipidae</taxon>
        <taxon>Pipinae</taxon>
        <taxon>Hymenochirus</taxon>
    </lineage>
</organism>
<evidence type="ECO:0000256" key="2">
    <source>
        <dbReference type="SAM" id="MobiDB-lite"/>
    </source>
</evidence>
<dbReference type="AlphaFoldDB" id="A0A8T2K7R3"/>
<dbReference type="InterPro" id="IPR013087">
    <property type="entry name" value="Znf_C2H2_type"/>
</dbReference>
<dbReference type="Proteomes" id="UP000812440">
    <property type="component" value="Chromosome 2"/>
</dbReference>
<proteinExistence type="predicted"/>
<feature type="compositionally biased region" description="Basic and acidic residues" evidence="2">
    <location>
        <begin position="109"/>
        <end position="143"/>
    </location>
</feature>
<evidence type="ECO:0000313" key="4">
    <source>
        <dbReference type="EMBL" id="KAG8451864.1"/>
    </source>
</evidence>
<feature type="compositionally biased region" description="Low complexity" evidence="2">
    <location>
        <begin position="195"/>
        <end position="208"/>
    </location>
</feature>
<feature type="compositionally biased region" description="Basic and acidic residues" evidence="2">
    <location>
        <begin position="439"/>
        <end position="451"/>
    </location>
</feature>
<accession>A0A8T2K7R3</accession>
<keyword evidence="1" id="KW-0863">Zinc-finger</keyword>
<feature type="compositionally biased region" description="Polar residues" evidence="2">
    <location>
        <begin position="212"/>
        <end position="221"/>
    </location>
</feature>
<dbReference type="PANTHER" id="PTHR37354:SF1">
    <property type="entry name" value="CHROMOSOME ALIGNMENT-MAINTAINING PHOSPHOPROTEIN 1"/>
    <property type="match status" value="1"/>
</dbReference>
<feature type="region of interest" description="Disordered" evidence="2">
    <location>
        <begin position="107"/>
        <end position="320"/>
    </location>
</feature>
<keyword evidence="1" id="KW-0862">Zinc</keyword>
<keyword evidence="5" id="KW-1185">Reference proteome</keyword>
<dbReference type="GO" id="GO:0051315">
    <property type="term" value="P:attachment of mitotic spindle microtubules to kinetochore"/>
    <property type="evidence" value="ECO:0007669"/>
    <property type="project" value="InterPro"/>
</dbReference>
<dbReference type="PROSITE" id="PS00028">
    <property type="entry name" value="ZINC_FINGER_C2H2_1"/>
    <property type="match status" value="1"/>
</dbReference>
<dbReference type="GO" id="GO:0008270">
    <property type="term" value="F:zinc ion binding"/>
    <property type="evidence" value="ECO:0007669"/>
    <property type="project" value="UniProtKB-KW"/>
</dbReference>
<dbReference type="SUPFAM" id="SSF57667">
    <property type="entry name" value="beta-beta-alpha zinc fingers"/>
    <property type="match status" value="1"/>
</dbReference>
<dbReference type="EMBL" id="JAACNH010000002">
    <property type="protein sequence ID" value="KAG8451864.1"/>
    <property type="molecule type" value="Genomic_DNA"/>
</dbReference>
<keyword evidence="1" id="KW-0479">Metal-binding</keyword>
<evidence type="ECO:0000259" key="3">
    <source>
        <dbReference type="PROSITE" id="PS50157"/>
    </source>
</evidence>
<dbReference type="SMART" id="SM00355">
    <property type="entry name" value="ZnF_C2H2"/>
    <property type="match status" value="5"/>
</dbReference>
<feature type="domain" description="C2H2-type" evidence="3">
    <location>
        <begin position="568"/>
        <end position="590"/>
    </location>
</feature>
<comment type="caution">
    <text evidence="4">The sequence shown here is derived from an EMBL/GenBank/DDBJ whole genome shotgun (WGS) entry which is preliminary data.</text>
</comment>
<dbReference type="InterPro" id="IPR039330">
    <property type="entry name" value="CAMP"/>
</dbReference>
<protein>
    <recommendedName>
        <fullName evidence="3">C2H2-type domain-containing protein</fullName>
    </recommendedName>
</protein>
<feature type="compositionally biased region" description="Basic and acidic residues" evidence="2">
    <location>
        <begin position="153"/>
        <end position="187"/>
    </location>
</feature>
<gene>
    <name evidence="4" type="ORF">GDO86_003891</name>
</gene>
<dbReference type="OrthoDB" id="8016097at2759"/>
<evidence type="ECO:0000313" key="5">
    <source>
        <dbReference type="Proteomes" id="UP000812440"/>
    </source>
</evidence>
<evidence type="ECO:0000256" key="1">
    <source>
        <dbReference type="PROSITE-ProRule" id="PRU00042"/>
    </source>
</evidence>
<reference evidence="4" key="1">
    <citation type="thesis" date="2020" institute="ProQuest LLC" country="789 East Eisenhower Parkway, Ann Arbor, MI, USA">
        <title>Comparative Genomics and Chromosome Evolution.</title>
        <authorList>
            <person name="Mudd A.B."/>
        </authorList>
    </citation>
    <scope>NUCLEOTIDE SEQUENCE</scope>
    <source>
        <strain evidence="4">Female2</strain>
        <tissue evidence="4">Blood</tissue>
    </source>
</reference>
<dbReference type="PANTHER" id="PTHR37354">
    <property type="entry name" value="CHROMOSOME ALIGNMENT-MAINTAINING PHOSPHOPROTEIN 1"/>
    <property type="match status" value="1"/>
</dbReference>
<sequence>MEATKKLKVQSLVCDRCNFHGSDYETVQIHMGTIHPEFCDELDTAGLGRLVFYQKSAKLFHCHRCFFTSKMFSNVYYHILARHSAPDKWNNGAKPIIDLKSSTLSAVNADKKSENGTSGDKKSVYKHEQKDKLSENEKKKTDESDTLSSWPEKLPKQESRESSDSDFRSSIVRKTEQSSETKERDSSSDQDLESESNSSSCKLGKSNCIPAKQSTEFSDNEPSLHSKDIPEFSDDEETPALPDGLPHFSEDEESTTHPKNLEEFSEGEVCDQAGGIEDISEEEEEIPAEKKIIEDVSEDEELPAQPKDEVESSEEDEVTAPVNEMMEFSEEEDEAPPAVPKHIMEFSEEEEEQSSISKNIMEFSEEEEESTIAAENLMVFPEEGTLALSKDIMKFSEVDDTRAVPKSIMEFSEEEDSLSETKDMPKYLEGSSTPTQLKNTEDADSSKIKEFSEDEETQVDSKDITSNVLNLSTPTRLAEGLTFLEDEGNSSLSKDLLEASDAGGISAAALDISDAPDDKDGFFKDEEIMKHVRRVKGKFYCLLCESRPLKKGPALHHLITKHNLPSPFICKMCGKIFVMETPLKHHLASHYKGLFKCLRCSFQTDHPRGFKKHQTHCQRGHKEEFDQPGVEFQVQSTEEN</sequence>
<name>A0A8T2K7R3_9PIPI</name>